<dbReference type="EMBL" id="WUUQ01000001">
    <property type="protein sequence ID" value="MXQ73078.1"/>
    <property type="molecule type" value="Genomic_DNA"/>
</dbReference>
<dbReference type="InterPro" id="IPR016195">
    <property type="entry name" value="Pol/histidinol_Pase-like"/>
</dbReference>
<dbReference type="InterPro" id="IPR003141">
    <property type="entry name" value="Pol/His_phosphatase_N"/>
</dbReference>
<organism evidence="2 3">
    <name type="scientific">Copranaerobaculum intestinale</name>
    <dbReference type="NCBI Taxonomy" id="2692629"/>
    <lineage>
        <taxon>Bacteria</taxon>
        <taxon>Bacillati</taxon>
        <taxon>Bacillota</taxon>
        <taxon>Erysipelotrichia</taxon>
        <taxon>Erysipelotrichales</taxon>
        <taxon>Erysipelotrichaceae</taxon>
        <taxon>Copranaerobaculum</taxon>
    </lineage>
</organism>
<proteinExistence type="predicted"/>
<dbReference type="PANTHER" id="PTHR42924">
    <property type="entry name" value="EXONUCLEASE"/>
    <property type="match status" value="1"/>
</dbReference>
<comment type="caution">
    <text evidence="2">The sequence shown here is derived from an EMBL/GenBank/DDBJ whole genome shotgun (WGS) entry which is preliminary data.</text>
</comment>
<dbReference type="RefSeq" id="WP_160624502.1">
    <property type="nucleotide sequence ID" value="NZ_WUUQ01000001.1"/>
</dbReference>
<dbReference type="Proteomes" id="UP000434036">
    <property type="component" value="Unassembled WGS sequence"/>
</dbReference>
<dbReference type="InterPro" id="IPR052018">
    <property type="entry name" value="PHP_domain"/>
</dbReference>
<dbReference type="PANTHER" id="PTHR42924:SF3">
    <property type="entry name" value="POLYMERASE_HISTIDINOL PHOSPHATASE N-TERMINAL DOMAIN-CONTAINING PROTEIN"/>
    <property type="match status" value="1"/>
</dbReference>
<dbReference type="GO" id="GO:0035312">
    <property type="term" value="F:5'-3' DNA exonuclease activity"/>
    <property type="evidence" value="ECO:0007669"/>
    <property type="project" value="TreeGrafter"/>
</dbReference>
<gene>
    <name evidence="2" type="ORF">GSF08_03895</name>
</gene>
<dbReference type="Pfam" id="PF02811">
    <property type="entry name" value="PHP"/>
    <property type="match status" value="1"/>
</dbReference>
<accession>A0A6N8U4F2</accession>
<dbReference type="InterPro" id="IPR004013">
    <property type="entry name" value="PHP_dom"/>
</dbReference>
<dbReference type="SUPFAM" id="SSF89550">
    <property type="entry name" value="PHP domain-like"/>
    <property type="match status" value="1"/>
</dbReference>
<feature type="domain" description="Polymerase/histidinol phosphatase N-terminal" evidence="1">
    <location>
        <begin position="5"/>
        <end position="71"/>
    </location>
</feature>
<name>A0A6N8U4F2_9FIRM</name>
<dbReference type="SMART" id="SM00481">
    <property type="entry name" value="POLIIIAc"/>
    <property type="match status" value="1"/>
</dbReference>
<dbReference type="Gene3D" id="1.10.150.650">
    <property type="match status" value="1"/>
</dbReference>
<reference evidence="2 3" key="1">
    <citation type="submission" date="2019-12" db="EMBL/GenBank/DDBJ databases">
        <authorList>
            <person name="Yang R."/>
        </authorList>
    </citation>
    <scope>NUCLEOTIDE SEQUENCE [LARGE SCALE GENOMIC DNA]</scope>
    <source>
        <strain evidence="2 3">DONG20-135</strain>
    </source>
</reference>
<protein>
    <submittedName>
        <fullName evidence="2">PHP domain-containing protein</fullName>
    </submittedName>
</protein>
<dbReference type="AlphaFoldDB" id="A0A6N8U4F2"/>
<keyword evidence="3" id="KW-1185">Reference proteome</keyword>
<dbReference type="CDD" id="cd07438">
    <property type="entry name" value="PHP_HisPPase_AMP"/>
    <property type="match status" value="1"/>
</dbReference>
<evidence type="ECO:0000313" key="2">
    <source>
        <dbReference type="EMBL" id="MXQ73078.1"/>
    </source>
</evidence>
<evidence type="ECO:0000259" key="1">
    <source>
        <dbReference type="SMART" id="SM00481"/>
    </source>
</evidence>
<reference evidence="2 3" key="2">
    <citation type="submission" date="2020-01" db="EMBL/GenBank/DDBJ databases">
        <title>Clostridiaceae sp. nov. isolated from the gut of human by culturomics.</title>
        <authorList>
            <person name="Chang Y."/>
        </authorList>
    </citation>
    <scope>NUCLEOTIDE SEQUENCE [LARGE SCALE GENOMIC DNA]</scope>
    <source>
        <strain evidence="2 3">DONG20-135</strain>
    </source>
</reference>
<dbReference type="Gene3D" id="3.20.20.140">
    <property type="entry name" value="Metal-dependent hydrolases"/>
    <property type="match status" value="1"/>
</dbReference>
<sequence length="296" mass="33483">MKNYIDLHMHSGYSDDGEYTAEELVIKCHQSGIRIMAITDHNTVSVIDEELALCREMGIIAIPGVEIDCTWKGIDLHVVGYGIDHHQRDFQKIEEDITAQEIINSRKRVWLTNQMGFQLSEQDMEESSLSDVWPGELFAEVLLGRPEYADHELLKPYRPGGSRSDNPLVNFYWDFYSQGKPCYTETRFPDLETVIDLVHAHGGVLVLAHPGVNLKEHFEKFDELAALGIDGVEAFSSYHDTVTCEYFYEKAKQYDLLVTCGSDYHGKTKPAISLGGSGCSVNQQQIEAQLRQYGLI</sequence>
<dbReference type="GO" id="GO:0004534">
    <property type="term" value="F:5'-3' RNA exonuclease activity"/>
    <property type="evidence" value="ECO:0007669"/>
    <property type="project" value="TreeGrafter"/>
</dbReference>
<evidence type="ECO:0000313" key="3">
    <source>
        <dbReference type="Proteomes" id="UP000434036"/>
    </source>
</evidence>